<feature type="region of interest" description="Disordered" evidence="1">
    <location>
        <begin position="307"/>
        <end position="352"/>
    </location>
</feature>
<accession>A0AAJ0F6F8</accession>
<evidence type="ECO:0000256" key="2">
    <source>
        <dbReference type="SAM" id="Phobius"/>
    </source>
</evidence>
<feature type="transmembrane region" description="Helical" evidence="2">
    <location>
        <begin position="266"/>
        <end position="293"/>
    </location>
</feature>
<organism evidence="3 4">
    <name type="scientific">Echria macrotheca</name>
    <dbReference type="NCBI Taxonomy" id="438768"/>
    <lineage>
        <taxon>Eukaryota</taxon>
        <taxon>Fungi</taxon>
        <taxon>Dikarya</taxon>
        <taxon>Ascomycota</taxon>
        <taxon>Pezizomycotina</taxon>
        <taxon>Sordariomycetes</taxon>
        <taxon>Sordariomycetidae</taxon>
        <taxon>Sordariales</taxon>
        <taxon>Schizotheciaceae</taxon>
        <taxon>Echria</taxon>
    </lineage>
</organism>
<feature type="compositionally biased region" description="Pro residues" evidence="1">
    <location>
        <begin position="309"/>
        <end position="319"/>
    </location>
</feature>
<dbReference type="Proteomes" id="UP001239445">
    <property type="component" value="Unassembled WGS sequence"/>
</dbReference>
<keyword evidence="2" id="KW-0472">Membrane</keyword>
<evidence type="ECO:0000313" key="3">
    <source>
        <dbReference type="EMBL" id="KAK1750104.1"/>
    </source>
</evidence>
<keyword evidence="2" id="KW-1133">Transmembrane helix</keyword>
<reference evidence="3" key="1">
    <citation type="submission" date="2023-06" db="EMBL/GenBank/DDBJ databases">
        <title>Genome-scale phylogeny and comparative genomics of the fungal order Sordariales.</title>
        <authorList>
            <consortium name="Lawrence Berkeley National Laboratory"/>
            <person name="Hensen N."/>
            <person name="Bonometti L."/>
            <person name="Westerberg I."/>
            <person name="Brannstrom I.O."/>
            <person name="Guillou S."/>
            <person name="Cros-Aarteil S."/>
            <person name="Calhoun S."/>
            <person name="Haridas S."/>
            <person name="Kuo A."/>
            <person name="Mondo S."/>
            <person name="Pangilinan J."/>
            <person name="Riley R."/>
            <person name="Labutti K."/>
            <person name="Andreopoulos B."/>
            <person name="Lipzen A."/>
            <person name="Chen C."/>
            <person name="Yanf M."/>
            <person name="Daum C."/>
            <person name="Ng V."/>
            <person name="Clum A."/>
            <person name="Steindorff A."/>
            <person name="Ohm R."/>
            <person name="Martin F."/>
            <person name="Silar P."/>
            <person name="Natvig D."/>
            <person name="Lalanne C."/>
            <person name="Gautier V."/>
            <person name="Ament-Velasquez S.L."/>
            <person name="Kruys A."/>
            <person name="Hutchinson M.I."/>
            <person name="Powell A.J."/>
            <person name="Barry K."/>
            <person name="Miller A.N."/>
            <person name="Grigoriev I.V."/>
            <person name="Debuchy R."/>
            <person name="Gladieux P."/>
            <person name="Thoren M.H."/>
            <person name="Johannesson H."/>
        </authorList>
    </citation>
    <scope>NUCLEOTIDE SEQUENCE</scope>
    <source>
        <strain evidence="3">PSN4</strain>
    </source>
</reference>
<dbReference type="EMBL" id="MU839849">
    <property type="protein sequence ID" value="KAK1750104.1"/>
    <property type="molecule type" value="Genomic_DNA"/>
</dbReference>
<feature type="compositionally biased region" description="Low complexity" evidence="1">
    <location>
        <begin position="320"/>
        <end position="352"/>
    </location>
</feature>
<proteinExistence type="predicted"/>
<comment type="caution">
    <text evidence="3">The sequence shown here is derived from an EMBL/GenBank/DDBJ whole genome shotgun (WGS) entry which is preliminary data.</text>
</comment>
<name>A0AAJ0F6F8_9PEZI</name>
<sequence length="352" mass="36767">MPGFAGPIVAEALAVSAFTTPAPTATISFAQPVAHYVYTYVVGSAATLTTAWPEPASCATAIPTLVAGTCNTASCTTFAPSVLSDILYTYGLDVNFPDFTTNQQLTSTDCMPPGYAHIKSMYFTGGTQCPSSWTTATVDQNSISSSKTIVCCPTNYAATSISGAAVYDCYQNLTLTAQQSLILVAEGRIPTARPATVPSDVGWVSGWTSRSLIATTAWPTATIASLYHPAVNFLVTGASAIPSASNTGSASSSSTSSADTFSLFKLGMGASIGVLIAIGVAGLIGLCCLYGIIRRFACGPRKVPVQQTPQPPPYYPPPTMQYAQPQYGPDGQPMQYPPQAYQQPQVQYGYGK</sequence>
<keyword evidence="4" id="KW-1185">Reference proteome</keyword>
<gene>
    <name evidence="3" type="ORF">QBC47DRAFT_407332</name>
</gene>
<evidence type="ECO:0000256" key="1">
    <source>
        <dbReference type="SAM" id="MobiDB-lite"/>
    </source>
</evidence>
<keyword evidence="2" id="KW-0812">Transmembrane</keyword>
<dbReference type="AlphaFoldDB" id="A0AAJ0F6F8"/>
<evidence type="ECO:0000313" key="4">
    <source>
        <dbReference type="Proteomes" id="UP001239445"/>
    </source>
</evidence>
<protein>
    <submittedName>
        <fullName evidence="3">Uncharacterized protein</fullName>
    </submittedName>
</protein>